<organism evidence="1">
    <name type="scientific">marine metagenome</name>
    <dbReference type="NCBI Taxonomy" id="408172"/>
    <lineage>
        <taxon>unclassified sequences</taxon>
        <taxon>metagenomes</taxon>
        <taxon>ecological metagenomes</taxon>
    </lineage>
</organism>
<evidence type="ECO:0000313" key="1">
    <source>
        <dbReference type="EMBL" id="SVC32725.1"/>
    </source>
</evidence>
<accession>A0A382LA62</accession>
<protein>
    <submittedName>
        <fullName evidence="1">Uncharacterized protein</fullName>
    </submittedName>
</protein>
<name>A0A382LA62_9ZZZZ</name>
<dbReference type="EMBL" id="UINC01085306">
    <property type="protein sequence ID" value="SVC32725.1"/>
    <property type="molecule type" value="Genomic_DNA"/>
</dbReference>
<feature type="non-terminal residue" evidence="1">
    <location>
        <position position="1"/>
    </location>
</feature>
<reference evidence="1" key="1">
    <citation type="submission" date="2018-05" db="EMBL/GenBank/DDBJ databases">
        <authorList>
            <person name="Lanie J.A."/>
            <person name="Ng W.-L."/>
            <person name="Kazmierczak K.M."/>
            <person name="Andrzejewski T.M."/>
            <person name="Davidsen T.M."/>
            <person name="Wayne K.J."/>
            <person name="Tettelin H."/>
            <person name="Glass J.I."/>
            <person name="Rusch D."/>
            <person name="Podicherti R."/>
            <person name="Tsui H.-C.T."/>
            <person name="Winkler M.E."/>
        </authorList>
    </citation>
    <scope>NUCLEOTIDE SEQUENCE</scope>
</reference>
<gene>
    <name evidence="1" type="ORF">METZ01_LOCUS285579</name>
</gene>
<dbReference type="AlphaFoldDB" id="A0A382LA62"/>
<sequence length="50" mass="6174">YLDAFILTARTDEFEEERKEWIEANPEGPDEYRQWFIETFEREPPGLRPR</sequence>
<proteinExistence type="predicted"/>